<gene>
    <name evidence="1" type="ORF">OMP38_03625</name>
</gene>
<dbReference type="Proteomes" id="UP001153387">
    <property type="component" value="Unassembled WGS sequence"/>
</dbReference>
<name>A0A9X4KDI7_9BACL</name>
<accession>A0A9X4KDI7</accession>
<evidence type="ECO:0000313" key="2">
    <source>
        <dbReference type="Proteomes" id="UP001153387"/>
    </source>
</evidence>
<protein>
    <submittedName>
        <fullName evidence="1">Uncharacterized protein</fullName>
    </submittedName>
</protein>
<proteinExistence type="predicted"/>
<evidence type="ECO:0000313" key="1">
    <source>
        <dbReference type="EMBL" id="MDG0790043.1"/>
    </source>
</evidence>
<dbReference type="EMBL" id="JAPDHZ010000002">
    <property type="protein sequence ID" value="MDG0790043.1"/>
    <property type="molecule type" value="Genomic_DNA"/>
</dbReference>
<keyword evidence="2" id="KW-1185">Reference proteome</keyword>
<organism evidence="1 2">
    <name type="scientific">Cohnella ginsengisoli</name>
    <dbReference type="NCBI Taxonomy" id="425004"/>
    <lineage>
        <taxon>Bacteria</taxon>
        <taxon>Bacillati</taxon>
        <taxon>Bacillota</taxon>
        <taxon>Bacilli</taxon>
        <taxon>Bacillales</taxon>
        <taxon>Paenibacillaceae</taxon>
        <taxon>Cohnella</taxon>
    </lineage>
</organism>
<dbReference type="RefSeq" id="WP_277563922.1">
    <property type="nucleotide sequence ID" value="NZ_JAPDHZ010000002.1"/>
</dbReference>
<sequence>MKNKVFNRLVATVLSLILVISSMSIGRTRVAHGADMPATLEVAQTQLSGGESINLSQTGNVDWLHMKGNGVNNVTQIKKSGFELRYV</sequence>
<comment type="caution">
    <text evidence="1">The sequence shown here is derived from an EMBL/GenBank/DDBJ whole genome shotgun (WGS) entry which is preliminary data.</text>
</comment>
<reference evidence="1 2" key="1">
    <citation type="submission" date="2022-10" db="EMBL/GenBank/DDBJ databases">
        <title>Comparative genomic analysis of Cohnella hashimotonis sp. nov., isolated from the International Space Station.</title>
        <authorList>
            <person name="Simpson A."/>
            <person name="Venkateswaran K."/>
        </authorList>
    </citation>
    <scope>NUCLEOTIDE SEQUENCE [LARGE SCALE GENOMIC DNA]</scope>
    <source>
        <strain evidence="1 2">DSM 18997</strain>
    </source>
</reference>
<dbReference type="AlphaFoldDB" id="A0A9X4KDI7"/>